<dbReference type="SMART" id="SM00283">
    <property type="entry name" value="MA"/>
    <property type="match status" value="1"/>
</dbReference>
<name>A0A0E3M6L2_CLOSL</name>
<evidence type="ECO:0000256" key="3">
    <source>
        <dbReference type="PROSITE-ProRule" id="PRU00284"/>
    </source>
</evidence>
<keyword evidence="4" id="KW-1133">Transmembrane helix</keyword>
<feature type="domain" description="HAMP" evidence="6">
    <location>
        <begin position="214"/>
        <end position="269"/>
    </location>
</feature>
<dbReference type="SUPFAM" id="SSF58104">
    <property type="entry name" value="Methyl-accepting chemotaxis protein (MCP) signaling domain"/>
    <property type="match status" value="1"/>
</dbReference>
<feature type="domain" description="Methyl-accepting transducer" evidence="5">
    <location>
        <begin position="288"/>
        <end position="546"/>
    </location>
</feature>
<keyword evidence="1 3" id="KW-0807">Transducer</keyword>
<dbReference type="Pfam" id="PF12729">
    <property type="entry name" value="4HB_MCP_1"/>
    <property type="match status" value="1"/>
</dbReference>
<dbReference type="Proteomes" id="UP000033115">
    <property type="component" value="Chromosome"/>
</dbReference>
<sequence>MFKNFKMLYKISILSVILLSFCFIISFTGYYFNEKSNKNISNIHNENIKAINIMDDMRIQSRTVQYDLLNLIQNNGNKQNQKAFLDEIDSKFKGIKNDLAEYKTLNLSQSERDSLNKLEKQLPKYTEVCTKIKDMSSSGNVKSEDIYAYFSANNTSVLDSFRSGANTLVKYHMKKVDDTYNQTQIAYTQSLRISIIILIIAIILGALLTVSIVKPIVFSLSTATNYLGILAKGDFTKDIPSKLLISKDEFGTMLQAIDKMKVSIREALISVINESSNIKSMINNADNSLLKLNMDIQDVSATTEQLSAGMEETSASTQEINATSHEIKNTIEDVTCKAKETALKSKEISSRANLVKSTALSSQQNANEVYSSTNKNLKNAIEKSKSVEQIKVLSDTILQITSETNLLALNAAIEAARAGEAGKGFAVVSDEIRKLAESSASTVNEIQNITEIVLTSVKNLAESSNEILEFIDKQVHNDYISMVQTGETYNKDAESVFNLSNDFSIAIEQIQNLMLSMTESLNGITLASNEGAEGTTNIASKTSSVVEMTNYVVEQVHNIKDSADNLEKSALMFKV</sequence>
<keyword evidence="4" id="KW-0812">Transmembrane</keyword>
<dbReference type="InterPro" id="IPR024478">
    <property type="entry name" value="HlyB_4HB_MCP"/>
</dbReference>
<dbReference type="GO" id="GO:0016020">
    <property type="term" value="C:membrane"/>
    <property type="evidence" value="ECO:0007669"/>
    <property type="project" value="InterPro"/>
</dbReference>
<dbReference type="GO" id="GO:0007165">
    <property type="term" value="P:signal transduction"/>
    <property type="evidence" value="ECO:0007669"/>
    <property type="project" value="UniProtKB-KW"/>
</dbReference>
<evidence type="ECO:0000313" key="7">
    <source>
        <dbReference type="EMBL" id="AKA69675.1"/>
    </source>
</evidence>
<keyword evidence="8" id="KW-1185">Reference proteome</keyword>
<feature type="transmembrane region" description="Helical" evidence="4">
    <location>
        <begin position="193"/>
        <end position="213"/>
    </location>
</feature>
<evidence type="ECO:0000259" key="6">
    <source>
        <dbReference type="PROSITE" id="PS50885"/>
    </source>
</evidence>
<gene>
    <name evidence="7" type="ORF">CSCA_2550</name>
</gene>
<dbReference type="InterPro" id="IPR003660">
    <property type="entry name" value="HAMP_dom"/>
</dbReference>
<evidence type="ECO:0000259" key="5">
    <source>
        <dbReference type="PROSITE" id="PS50111"/>
    </source>
</evidence>
<dbReference type="KEGG" id="csq:CSCA_2550"/>
<dbReference type="AlphaFoldDB" id="A0A0E3M6L2"/>
<dbReference type="Gene3D" id="1.10.287.950">
    <property type="entry name" value="Methyl-accepting chemotaxis protein"/>
    <property type="match status" value="1"/>
</dbReference>
<dbReference type="PROSITE" id="PS50885">
    <property type="entry name" value="HAMP"/>
    <property type="match status" value="1"/>
</dbReference>
<protein>
    <submittedName>
        <fullName evidence="7">Methyl-accepting chemotaxis protein signaling domain protein</fullName>
    </submittedName>
</protein>
<proteinExistence type="inferred from homology"/>
<organism evidence="7 8">
    <name type="scientific">Clostridium scatologenes</name>
    <dbReference type="NCBI Taxonomy" id="1548"/>
    <lineage>
        <taxon>Bacteria</taxon>
        <taxon>Bacillati</taxon>
        <taxon>Bacillota</taxon>
        <taxon>Clostridia</taxon>
        <taxon>Eubacteriales</taxon>
        <taxon>Clostridiaceae</taxon>
        <taxon>Clostridium</taxon>
    </lineage>
</organism>
<dbReference type="RefSeq" id="WP_029161720.1">
    <property type="nucleotide sequence ID" value="NZ_CP009933.1"/>
</dbReference>
<keyword evidence="4" id="KW-0472">Membrane</keyword>
<reference evidence="7 8" key="1">
    <citation type="journal article" date="2015" name="J. Biotechnol.">
        <title>Complete genome sequence of a malodorant-producing acetogen, Clostridium scatologenes ATCC 25775(T).</title>
        <authorList>
            <person name="Zhu Z."/>
            <person name="Guo T."/>
            <person name="Zheng H."/>
            <person name="Song T."/>
            <person name="Ouyang P."/>
            <person name="Xie J."/>
        </authorList>
    </citation>
    <scope>NUCLEOTIDE SEQUENCE [LARGE SCALE GENOMIC DNA]</scope>
    <source>
        <strain evidence="7 8">ATCC 25775</strain>
    </source>
</reference>
<evidence type="ECO:0000256" key="1">
    <source>
        <dbReference type="ARBA" id="ARBA00023224"/>
    </source>
</evidence>
<dbReference type="Gene3D" id="1.10.8.500">
    <property type="entry name" value="HAMP domain in histidine kinase"/>
    <property type="match status" value="1"/>
</dbReference>
<evidence type="ECO:0000256" key="2">
    <source>
        <dbReference type="ARBA" id="ARBA00029447"/>
    </source>
</evidence>
<dbReference type="Pfam" id="PF00015">
    <property type="entry name" value="MCPsignal"/>
    <property type="match status" value="1"/>
</dbReference>
<dbReference type="EMBL" id="CP009933">
    <property type="protein sequence ID" value="AKA69675.1"/>
    <property type="molecule type" value="Genomic_DNA"/>
</dbReference>
<dbReference type="HOGENOM" id="CLU_000445_107_27_9"/>
<dbReference type="STRING" id="1548.CSCA_2550"/>
<accession>A0A0E3M6L2</accession>
<dbReference type="PANTHER" id="PTHR32089">
    <property type="entry name" value="METHYL-ACCEPTING CHEMOTAXIS PROTEIN MCPB"/>
    <property type="match status" value="1"/>
</dbReference>
<feature type="transmembrane region" description="Helical" evidence="4">
    <location>
        <begin position="12"/>
        <end position="32"/>
    </location>
</feature>
<comment type="similarity">
    <text evidence="2">Belongs to the methyl-accepting chemotaxis (MCP) protein family.</text>
</comment>
<evidence type="ECO:0000256" key="4">
    <source>
        <dbReference type="SAM" id="Phobius"/>
    </source>
</evidence>
<dbReference type="PANTHER" id="PTHR32089:SF112">
    <property type="entry name" value="LYSOZYME-LIKE PROTEIN-RELATED"/>
    <property type="match status" value="1"/>
</dbReference>
<dbReference type="InterPro" id="IPR004089">
    <property type="entry name" value="MCPsignal_dom"/>
</dbReference>
<evidence type="ECO:0000313" key="8">
    <source>
        <dbReference type="Proteomes" id="UP000033115"/>
    </source>
</evidence>
<dbReference type="PROSITE" id="PS50111">
    <property type="entry name" value="CHEMOTAXIS_TRANSDUC_2"/>
    <property type="match status" value="1"/>
</dbReference>